<gene>
    <name evidence="3" type="ORF">Z517_02168</name>
</gene>
<accession>A0A0D2GWC7</accession>
<dbReference type="OrthoDB" id="2289094at2759"/>
<dbReference type="HOGENOM" id="CLU_1461359_0_0_1"/>
<protein>
    <submittedName>
        <fullName evidence="3">Uncharacterized protein</fullName>
    </submittedName>
</protein>
<dbReference type="Proteomes" id="UP000053029">
    <property type="component" value="Unassembled WGS sequence"/>
</dbReference>
<evidence type="ECO:0000313" key="3">
    <source>
        <dbReference type="EMBL" id="KIW82925.1"/>
    </source>
</evidence>
<feature type="region of interest" description="Disordered" evidence="2">
    <location>
        <begin position="1"/>
        <end position="72"/>
    </location>
</feature>
<feature type="compositionally biased region" description="Basic and acidic residues" evidence="2">
    <location>
        <begin position="19"/>
        <end position="32"/>
    </location>
</feature>
<reference evidence="3 4" key="1">
    <citation type="submission" date="2015-01" db="EMBL/GenBank/DDBJ databases">
        <title>The Genome Sequence of Fonsecaea pedrosoi CBS 271.37.</title>
        <authorList>
            <consortium name="The Broad Institute Genomics Platform"/>
            <person name="Cuomo C."/>
            <person name="de Hoog S."/>
            <person name="Gorbushina A."/>
            <person name="Stielow B."/>
            <person name="Teixiera M."/>
            <person name="Abouelleil A."/>
            <person name="Chapman S.B."/>
            <person name="Priest M."/>
            <person name="Young S.K."/>
            <person name="Wortman J."/>
            <person name="Nusbaum C."/>
            <person name="Birren B."/>
        </authorList>
    </citation>
    <scope>NUCLEOTIDE SEQUENCE [LARGE SCALE GENOMIC DNA]</scope>
    <source>
        <strain evidence="3 4">CBS 271.37</strain>
    </source>
</reference>
<evidence type="ECO:0000313" key="4">
    <source>
        <dbReference type="Proteomes" id="UP000053029"/>
    </source>
</evidence>
<name>A0A0D2GWC7_9EURO</name>
<feature type="region of interest" description="Disordered" evidence="2">
    <location>
        <begin position="165"/>
        <end position="185"/>
    </location>
</feature>
<dbReference type="RefSeq" id="XP_013286733.1">
    <property type="nucleotide sequence ID" value="XM_013431279.1"/>
</dbReference>
<keyword evidence="1" id="KW-0175">Coiled coil</keyword>
<organism evidence="3 4">
    <name type="scientific">Fonsecaea pedrosoi CBS 271.37</name>
    <dbReference type="NCBI Taxonomy" id="1442368"/>
    <lineage>
        <taxon>Eukaryota</taxon>
        <taxon>Fungi</taxon>
        <taxon>Dikarya</taxon>
        <taxon>Ascomycota</taxon>
        <taxon>Pezizomycotina</taxon>
        <taxon>Eurotiomycetes</taxon>
        <taxon>Chaetothyriomycetidae</taxon>
        <taxon>Chaetothyriales</taxon>
        <taxon>Herpotrichiellaceae</taxon>
        <taxon>Fonsecaea</taxon>
    </lineage>
</organism>
<dbReference type="GeneID" id="25301658"/>
<feature type="compositionally biased region" description="Basic and acidic residues" evidence="2">
    <location>
        <begin position="43"/>
        <end position="66"/>
    </location>
</feature>
<proteinExistence type="predicted"/>
<evidence type="ECO:0000256" key="2">
    <source>
        <dbReference type="SAM" id="MobiDB-lite"/>
    </source>
</evidence>
<evidence type="ECO:0000256" key="1">
    <source>
        <dbReference type="SAM" id="Coils"/>
    </source>
</evidence>
<sequence>MSEESDAGTGPSRPRLSAKGKERAESINEHSQQDLITVAINDIKSDLRETRDSNRETRDSNRETRNDVVSQSKEIFSRFETHITALMEHQDNHHRTEIENQENRHRAQMQELRENHTAQMANQDNQHRAQMEELMKILRTTLAPYTDARIIVWTNKEAKARDTIRRRQAHKAPTRLHQAPNLRGQ</sequence>
<dbReference type="EMBL" id="KN846970">
    <property type="protein sequence ID" value="KIW82925.1"/>
    <property type="molecule type" value="Genomic_DNA"/>
</dbReference>
<dbReference type="AlphaFoldDB" id="A0A0D2GWC7"/>
<feature type="coiled-coil region" evidence="1">
    <location>
        <begin position="95"/>
        <end position="126"/>
    </location>
</feature>
<dbReference type="VEuPathDB" id="FungiDB:Z517_02168"/>
<keyword evidence="4" id="KW-1185">Reference proteome</keyword>